<dbReference type="SUPFAM" id="SSF142764">
    <property type="entry name" value="YgbK-like"/>
    <property type="match status" value="1"/>
</dbReference>
<protein>
    <recommendedName>
        <fullName evidence="11">3-oxo-tetronate kinase</fullName>
        <ecNumber evidence="10">2.7.1.217</ecNumber>
    </recommendedName>
    <alternativeName>
        <fullName evidence="12">3-dehydrotetronate 4-kinase</fullName>
    </alternativeName>
</protein>
<keyword evidence="4 15" id="KW-0418">Kinase</keyword>
<keyword evidence="16" id="KW-1185">Reference proteome</keyword>
<dbReference type="InterPro" id="IPR037051">
    <property type="entry name" value="4-carb_acid_sugar_kinase_N_sf"/>
</dbReference>
<keyword evidence="5" id="KW-0067">ATP-binding</keyword>
<dbReference type="RefSeq" id="WP_344521408.1">
    <property type="nucleotide sequence ID" value="NZ_BAAAUG010000042.1"/>
</dbReference>
<evidence type="ECO:0000256" key="1">
    <source>
        <dbReference type="ARBA" id="ARBA00005715"/>
    </source>
</evidence>
<dbReference type="Pfam" id="PF17042">
    <property type="entry name" value="NBD_C"/>
    <property type="match status" value="1"/>
</dbReference>
<comment type="caution">
    <text evidence="15">The sequence shown here is derived from an EMBL/GenBank/DDBJ whole genome shotgun (WGS) entry which is preliminary data.</text>
</comment>
<evidence type="ECO:0000256" key="6">
    <source>
        <dbReference type="ARBA" id="ARBA00023277"/>
    </source>
</evidence>
<organism evidence="15 16">
    <name type="scientific">Streptomyces rectiviolaceus</name>
    <dbReference type="NCBI Taxonomy" id="332591"/>
    <lineage>
        <taxon>Bacteria</taxon>
        <taxon>Bacillati</taxon>
        <taxon>Actinomycetota</taxon>
        <taxon>Actinomycetes</taxon>
        <taxon>Kitasatosporales</taxon>
        <taxon>Streptomycetaceae</taxon>
        <taxon>Streptomyces</taxon>
    </lineage>
</organism>
<keyword evidence="3" id="KW-0547">Nucleotide-binding</keyword>
<evidence type="ECO:0000256" key="10">
    <source>
        <dbReference type="ARBA" id="ARBA00039095"/>
    </source>
</evidence>
<dbReference type="InterPro" id="IPR050007">
    <property type="entry name" value="OtnK"/>
</dbReference>
<reference evidence="16" key="1">
    <citation type="journal article" date="2019" name="Int. J. Syst. Evol. Microbiol.">
        <title>The Global Catalogue of Microorganisms (GCM) 10K type strain sequencing project: providing services to taxonomists for standard genome sequencing and annotation.</title>
        <authorList>
            <consortium name="The Broad Institute Genomics Platform"/>
            <consortium name="The Broad Institute Genome Sequencing Center for Infectious Disease"/>
            <person name="Wu L."/>
            <person name="Ma J."/>
        </authorList>
    </citation>
    <scope>NUCLEOTIDE SEQUENCE [LARGE SCALE GENOMIC DNA]</scope>
    <source>
        <strain evidence="16">JCM 9092</strain>
    </source>
</reference>
<proteinExistence type="inferred from homology"/>
<dbReference type="InterPro" id="IPR010737">
    <property type="entry name" value="4-carb_acid_sugar_kinase_N"/>
</dbReference>
<evidence type="ECO:0000256" key="3">
    <source>
        <dbReference type="ARBA" id="ARBA00022741"/>
    </source>
</evidence>
<dbReference type="InterPro" id="IPR042213">
    <property type="entry name" value="NBD_C_sf"/>
</dbReference>
<evidence type="ECO:0000256" key="9">
    <source>
        <dbReference type="ARBA" id="ARBA00037335"/>
    </source>
</evidence>
<evidence type="ECO:0000256" key="5">
    <source>
        <dbReference type="ARBA" id="ARBA00022840"/>
    </source>
</evidence>
<feature type="domain" description="Four-carbon acid sugar kinase N-terminal" evidence="13">
    <location>
        <begin position="5"/>
        <end position="230"/>
    </location>
</feature>
<keyword evidence="2" id="KW-0808">Transferase</keyword>
<name>A0ABP6ME24_9ACTN</name>
<feature type="domain" description="Four-carbon acid sugar kinase nucleotide binding" evidence="14">
    <location>
        <begin position="255"/>
        <end position="414"/>
    </location>
</feature>
<comment type="catalytic activity">
    <reaction evidence="8">
        <text>3-dehydro-D-erythronate + ATP = 3-dehydro-4-O-phospho-D-erythronate + ADP + H(+)</text>
        <dbReference type="Rhea" id="RHEA:52556"/>
        <dbReference type="ChEBI" id="CHEBI:15378"/>
        <dbReference type="ChEBI" id="CHEBI:30616"/>
        <dbReference type="ChEBI" id="CHEBI:57958"/>
        <dbReference type="ChEBI" id="CHEBI:136593"/>
        <dbReference type="ChEBI" id="CHEBI:456216"/>
        <dbReference type="EC" id="2.7.1.217"/>
    </reaction>
</comment>
<evidence type="ECO:0000313" key="16">
    <source>
        <dbReference type="Proteomes" id="UP001501637"/>
    </source>
</evidence>
<sequence>MAIRLGCIADDFTGATDLANNLVRAGMRVVQLIDVPRAGAEGPLDADAVVIALKSRTTPAPDAVDASLRALEWLRSAGAEQIYFKYCSTFDSTRAGNIGPVTEALMDALGTDFTVATPAFPDNGRTVFKGHLFVGDVLLGESGMRHHPLTPMTDSNLVSVLGAQTARPVGLIDHTVVAAGAEAIGERIDALREEGVGAAIVDAVSNDDLVRLGTAVKGLALVTAGSGLAIGLPANWGFKPSPAAARLPPPGGHQAVVSGSASGATNGQVREFLRDGRPAFSVDPLRIAAGDDVAGQALAFAAAHLADGPVLVYSTEAPDAVKDVQGRLGVAEAGELVERTLARVAQGLVELGVRQLVVAGGETSGAVVQALGLTGLRIGPQIDPGVPWCAAALPGGDTLHITLKSGNFGGPGFFTASFAHLDGESA</sequence>
<comment type="function">
    <text evidence="9">Catalyzes the ATP-dependent phosphorylation of 3-oxo-tetronate to 3-oxo-tetronate 4-phosphate.</text>
</comment>
<dbReference type="Proteomes" id="UP001501637">
    <property type="component" value="Unassembled WGS sequence"/>
</dbReference>
<comment type="catalytic activity">
    <reaction evidence="7">
        <text>3-dehydro-L-erythronate + ATP = 3-dehydro-4-O-phospho-L-erythronate + ADP + H(+)</text>
        <dbReference type="Rhea" id="RHEA:52552"/>
        <dbReference type="ChEBI" id="CHEBI:15378"/>
        <dbReference type="ChEBI" id="CHEBI:30616"/>
        <dbReference type="ChEBI" id="CHEBI:136592"/>
        <dbReference type="ChEBI" id="CHEBI:136670"/>
        <dbReference type="ChEBI" id="CHEBI:456216"/>
        <dbReference type="EC" id="2.7.1.217"/>
    </reaction>
</comment>
<dbReference type="Pfam" id="PF07005">
    <property type="entry name" value="SBD_N"/>
    <property type="match status" value="1"/>
</dbReference>
<dbReference type="Gene3D" id="3.40.980.20">
    <property type="entry name" value="Four-carbon acid sugar kinase, nucleotide binding domain"/>
    <property type="match status" value="1"/>
</dbReference>
<evidence type="ECO:0000256" key="2">
    <source>
        <dbReference type="ARBA" id="ARBA00022679"/>
    </source>
</evidence>
<dbReference type="EMBL" id="BAAAUG010000042">
    <property type="protein sequence ID" value="GAA3104948.1"/>
    <property type="molecule type" value="Genomic_DNA"/>
</dbReference>
<keyword evidence="6" id="KW-0119">Carbohydrate metabolism</keyword>
<comment type="similarity">
    <text evidence="1">Belongs to the four-carbon acid sugar kinase family.</text>
</comment>
<dbReference type="EC" id="2.7.1.217" evidence="10"/>
<accession>A0ABP6ME24</accession>
<evidence type="ECO:0000259" key="14">
    <source>
        <dbReference type="Pfam" id="PF17042"/>
    </source>
</evidence>
<evidence type="ECO:0000313" key="15">
    <source>
        <dbReference type="EMBL" id="GAA3104948.1"/>
    </source>
</evidence>
<dbReference type="Gene3D" id="3.40.50.10840">
    <property type="entry name" value="Putative sugar-binding, N-terminal domain"/>
    <property type="match status" value="1"/>
</dbReference>
<evidence type="ECO:0000259" key="13">
    <source>
        <dbReference type="Pfam" id="PF07005"/>
    </source>
</evidence>
<gene>
    <name evidence="15" type="ORF">GCM10010449_30020</name>
</gene>
<evidence type="ECO:0000256" key="7">
    <source>
        <dbReference type="ARBA" id="ARBA00035898"/>
    </source>
</evidence>
<dbReference type="InterPro" id="IPR031475">
    <property type="entry name" value="NBD_C"/>
</dbReference>
<evidence type="ECO:0000256" key="4">
    <source>
        <dbReference type="ARBA" id="ARBA00022777"/>
    </source>
</evidence>
<dbReference type="GO" id="GO:0016301">
    <property type="term" value="F:kinase activity"/>
    <property type="evidence" value="ECO:0007669"/>
    <property type="project" value="UniProtKB-KW"/>
</dbReference>
<evidence type="ECO:0000256" key="11">
    <source>
        <dbReference type="ARBA" id="ARBA00039461"/>
    </source>
</evidence>
<dbReference type="NCBIfam" id="NF043035">
    <property type="entry name" value="OxoTetrKin"/>
    <property type="match status" value="1"/>
</dbReference>
<evidence type="ECO:0000256" key="12">
    <source>
        <dbReference type="ARBA" id="ARBA00041377"/>
    </source>
</evidence>
<evidence type="ECO:0000256" key="8">
    <source>
        <dbReference type="ARBA" id="ARBA00036346"/>
    </source>
</evidence>